<protein>
    <recommendedName>
        <fullName evidence="12">Aminopeptidase P N-terminal domain-containing protein</fullName>
    </recommendedName>
</protein>
<feature type="region of interest" description="Disordered" evidence="6">
    <location>
        <begin position="375"/>
        <end position="398"/>
    </location>
</feature>
<evidence type="ECO:0000256" key="5">
    <source>
        <dbReference type="ARBA" id="ARBA00023211"/>
    </source>
</evidence>
<dbReference type="STRING" id="1157962.A0A250XHA6"/>
<dbReference type="Gene3D" id="3.90.230.10">
    <property type="entry name" value="Creatinase/methionine aminopeptidase superfamily"/>
    <property type="match status" value="1"/>
</dbReference>
<dbReference type="SUPFAM" id="SSF55920">
    <property type="entry name" value="Creatinase/aminopeptidase"/>
    <property type="match status" value="1"/>
</dbReference>
<dbReference type="InterPro" id="IPR033740">
    <property type="entry name" value="Pept_M24B"/>
</dbReference>
<evidence type="ECO:0000256" key="6">
    <source>
        <dbReference type="SAM" id="MobiDB-lite"/>
    </source>
</evidence>
<feature type="compositionally biased region" description="Basic and acidic residues" evidence="6">
    <location>
        <begin position="375"/>
        <end position="393"/>
    </location>
</feature>
<dbReference type="InterPro" id="IPR032416">
    <property type="entry name" value="Peptidase_M24_C"/>
</dbReference>
<dbReference type="OrthoDB" id="9995434at2759"/>
<evidence type="ECO:0000313" key="11">
    <source>
        <dbReference type="Proteomes" id="UP000232323"/>
    </source>
</evidence>
<organism evidence="10 11">
    <name type="scientific">Chlamydomonas eustigma</name>
    <dbReference type="NCBI Taxonomy" id="1157962"/>
    <lineage>
        <taxon>Eukaryota</taxon>
        <taxon>Viridiplantae</taxon>
        <taxon>Chlorophyta</taxon>
        <taxon>core chlorophytes</taxon>
        <taxon>Chlorophyceae</taxon>
        <taxon>CS clade</taxon>
        <taxon>Chlamydomonadales</taxon>
        <taxon>Chlamydomonadaceae</taxon>
        <taxon>Chlamydomonas</taxon>
    </lineage>
</organism>
<dbReference type="Proteomes" id="UP000232323">
    <property type="component" value="Unassembled WGS sequence"/>
</dbReference>
<evidence type="ECO:0000313" key="10">
    <source>
        <dbReference type="EMBL" id="GAX82461.1"/>
    </source>
</evidence>
<keyword evidence="5" id="KW-0464">Manganese</keyword>
<comment type="similarity">
    <text evidence="2">Belongs to the peptidase M24B family.</text>
</comment>
<dbReference type="FunFam" id="3.40.350.10:FF:000003">
    <property type="entry name" value="Xaa-pro aminopeptidase P"/>
    <property type="match status" value="1"/>
</dbReference>
<dbReference type="FunFam" id="3.90.230.10:FF:000007">
    <property type="entry name" value="Xaa-Pro aminopeptidase P"/>
    <property type="match status" value="1"/>
</dbReference>
<reference evidence="10 11" key="1">
    <citation type="submission" date="2017-08" db="EMBL/GenBank/DDBJ databases">
        <title>Acidophilic green algal genome provides insights into adaptation to an acidic environment.</title>
        <authorList>
            <person name="Hirooka S."/>
            <person name="Hirose Y."/>
            <person name="Kanesaki Y."/>
            <person name="Higuchi S."/>
            <person name="Fujiwara T."/>
            <person name="Onuma R."/>
            <person name="Era A."/>
            <person name="Ohbayashi R."/>
            <person name="Uzuka A."/>
            <person name="Nozaki H."/>
            <person name="Yoshikawa H."/>
            <person name="Miyagishima S.Y."/>
        </authorList>
    </citation>
    <scope>NUCLEOTIDE SEQUENCE [LARGE SCALE GENOMIC DNA]</scope>
    <source>
        <strain evidence="10 11">NIES-2499</strain>
    </source>
</reference>
<accession>A0A250XHA6</accession>
<feature type="domain" description="Peptidase M24 C-terminal" evidence="9">
    <location>
        <begin position="659"/>
        <end position="719"/>
    </location>
</feature>
<dbReference type="InterPro" id="IPR036005">
    <property type="entry name" value="Creatinase/aminopeptidase-like"/>
</dbReference>
<feature type="domain" description="Creatinase N-terminal" evidence="8">
    <location>
        <begin position="97"/>
        <end position="218"/>
    </location>
</feature>
<evidence type="ECO:0000256" key="1">
    <source>
        <dbReference type="ARBA" id="ARBA00001936"/>
    </source>
</evidence>
<dbReference type="GO" id="GO:0046872">
    <property type="term" value="F:metal ion binding"/>
    <property type="evidence" value="ECO:0007669"/>
    <property type="project" value="UniProtKB-KW"/>
</dbReference>
<dbReference type="InterPro" id="IPR050422">
    <property type="entry name" value="X-Pro_aminopeptidase_P"/>
</dbReference>
<gene>
    <name evidence="10" type="ORF">CEUSTIGMA_g9888.t1</name>
</gene>
<evidence type="ECO:0000259" key="9">
    <source>
        <dbReference type="Pfam" id="PF16188"/>
    </source>
</evidence>
<evidence type="ECO:0000256" key="2">
    <source>
        <dbReference type="ARBA" id="ARBA00008766"/>
    </source>
</evidence>
<dbReference type="Pfam" id="PF16189">
    <property type="entry name" value="Creatinase_N_2"/>
    <property type="match status" value="1"/>
</dbReference>
<dbReference type="GO" id="GO:0070006">
    <property type="term" value="F:metalloaminopeptidase activity"/>
    <property type="evidence" value="ECO:0007669"/>
    <property type="project" value="InterPro"/>
</dbReference>
<evidence type="ECO:0000259" key="8">
    <source>
        <dbReference type="Pfam" id="PF01321"/>
    </source>
</evidence>
<keyword evidence="11" id="KW-1185">Reference proteome</keyword>
<dbReference type="Pfam" id="PF00557">
    <property type="entry name" value="Peptidase_M24"/>
    <property type="match status" value="1"/>
</dbReference>
<dbReference type="AlphaFoldDB" id="A0A250XHA6"/>
<evidence type="ECO:0000256" key="3">
    <source>
        <dbReference type="ARBA" id="ARBA00022723"/>
    </source>
</evidence>
<dbReference type="Pfam" id="PF16188">
    <property type="entry name" value="Peptidase_M24_C"/>
    <property type="match status" value="1"/>
</dbReference>
<comment type="cofactor">
    <cofactor evidence="1">
        <name>Mn(2+)</name>
        <dbReference type="ChEBI" id="CHEBI:29035"/>
    </cofactor>
</comment>
<dbReference type="InterPro" id="IPR000587">
    <property type="entry name" value="Creatinase_N"/>
</dbReference>
<dbReference type="PANTHER" id="PTHR43763">
    <property type="entry name" value="XAA-PRO AMINOPEPTIDASE 1"/>
    <property type="match status" value="1"/>
</dbReference>
<keyword evidence="3" id="KW-0479">Metal-binding</keyword>
<dbReference type="Gene3D" id="3.40.350.10">
    <property type="entry name" value="Creatinase/prolidase N-terminal domain"/>
    <property type="match status" value="2"/>
</dbReference>
<sequence>MINFCSSISQRKFVTVPFLRSVFTASHFGQAKRHHLPSLINHSKSSSIARGTKGFGSLTINPQMIASSGTNAQATKAAADSRLADVRKCMGALDGGKGVAAFIVPTEDPHMSEYSPSCFTRREFISRFTGTAGTAVITTDKALLWTDGRYYLQASQELGPEWTLMKAGSPGCPEIEDWLADNLQEGSRVGIDPFVHTLDSVKKLKGKLEPAGLHMVPLLHDINPVDQAWGSSRPELPQDAVRVHAMEWAGESVSDKLCRMRTKIQEAQADVLLVTMLDEVAWLYNLRGNDVECNPVFLSYAVVSVEGPAKLYVDAAKITQAVSDHLKSSGVEVVPYDSMMSDVISMVTAGKTLWVDPGKVSYAIIQAANEAAEEMKGREISGRKRGRKHDDHTAPYATQNGITKGKKAVLEMASPVVTAKALKNDAELAGMREAHLRDAVALCDFFAYLEDTVGAGLQLTEVQIDAELTARRAAQPGFVGLSFATIAGAGPNGAIIHYRAKEGTCRTVDSSTLLLLDSGAQYECGTTDITRTLHLGSPSKREKMAYTRVLQGHIALDMAVFPEGTPGCALDTLARLPLWKEGLNYRHGTGHGVGAALNVHEGPQSISPRFHITTPLAARMICSNEPGYYEDGGFGIRIENLVVVKEVTTANRFGGLASLGFERLTMVPIQTKMMDKSLMTAEEVNWVNAYHEQVFKEVSPRLANIPRALEWLMVNTKPF</sequence>
<dbReference type="GO" id="GO:0005737">
    <property type="term" value="C:cytoplasm"/>
    <property type="evidence" value="ECO:0007669"/>
    <property type="project" value="UniProtKB-ARBA"/>
</dbReference>
<dbReference type="EMBL" id="BEGY01000081">
    <property type="protein sequence ID" value="GAX82461.1"/>
    <property type="molecule type" value="Genomic_DNA"/>
</dbReference>
<evidence type="ECO:0000256" key="4">
    <source>
        <dbReference type="ARBA" id="ARBA00022801"/>
    </source>
</evidence>
<dbReference type="PANTHER" id="PTHR43763:SF6">
    <property type="entry name" value="XAA-PRO AMINOPEPTIDASE 1"/>
    <property type="match status" value="1"/>
</dbReference>
<dbReference type="SUPFAM" id="SSF53092">
    <property type="entry name" value="Creatinase/prolidase N-terminal domain"/>
    <property type="match status" value="1"/>
</dbReference>
<dbReference type="Pfam" id="PF01321">
    <property type="entry name" value="Creatinase_N"/>
    <property type="match status" value="1"/>
</dbReference>
<comment type="caution">
    <text evidence="10">The sequence shown here is derived from an EMBL/GenBank/DDBJ whole genome shotgun (WGS) entry which is preliminary data.</text>
</comment>
<evidence type="ECO:0000259" key="7">
    <source>
        <dbReference type="Pfam" id="PF00557"/>
    </source>
</evidence>
<proteinExistence type="inferred from homology"/>
<feature type="domain" description="Peptidase M24" evidence="7">
    <location>
        <begin position="430"/>
        <end position="646"/>
    </location>
</feature>
<dbReference type="InterPro" id="IPR000994">
    <property type="entry name" value="Pept_M24"/>
</dbReference>
<dbReference type="CDD" id="cd01085">
    <property type="entry name" value="APP"/>
    <property type="match status" value="1"/>
</dbReference>
<dbReference type="InterPro" id="IPR029149">
    <property type="entry name" value="Creatin/AminoP/Spt16_N"/>
</dbReference>
<evidence type="ECO:0008006" key="12">
    <source>
        <dbReference type="Google" id="ProtNLM"/>
    </source>
</evidence>
<keyword evidence="4" id="KW-0378">Hydrolase</keyword>
<name>A0A250XHA6_9CHLO</name>